<accession>A0A7Y9EGK9</accession>
<evidence type="ECO:0008006" key="3">
    <source>
        <dbReference type="Google" id="ProtNLM"/>
    </source>
</evidence>
<protein>
    <recommendedName>
        <fullName evidence="3">WD40 repeat domain-containing protein</fullName>
    </recommendedName>
</protein>
<proteinExistence type="predicted"/>
<dbReference type="InterPro" id="IPR015943">
    <property type="entry name" value="WD40/YVTN_repeat-like_dom_sf"/>
</dbReference>
<comment type="caution">
    <text evidence="1">The sequence shown here is derived from an EMBL/GenBank/DDBJ whole genome shotgun (WGS) entry which is preliminary data.</text>
</comment>
<name>A0A7Y9EGK9_9ACTN</name>
<reference evidence="1 2" key="1">
    <citation type="submission" date="2020-07" db="EMBL/GenBank/DDBJ databases">
        <title>Sequencing the genomes of 1000 actinobacteria strains.</title>
        <authorList>
            <person name="Klenk H.-P."/>
        </authorList>
    </citation>
    <scope>NUCLEOTIDE SEQUENCE [LARGE SCALE GENOMIC DNA]</scope>
    <source>
        <strain evidence="1 2">DSM 40398</strain>
    </source>
</reference>
<dbReference type="AlphaFoldDB" id="A0A7Y9EGK9"/>
<evidence type="ECO:0000313" key="2">
    <source>
        <dbReference type="Proteomes" id="UP000529783"/>
    </source>
</evidence>
<gene>
    <name evidence="1" type="ORF">BJY14_003366</name>
</gene>
<dbReference type="Proteomes" id="UP000529783">
    <property type="component" value="Unassembled WGS sequence"/>
</dbReference>
<dbReference type="Gene3D" id="2.130.10.10">
    <property type="entry name" value="YVTN repeat-like/Quinoprotein amine dehydrogenase"/>
    <property type="match status" value="1"/>
</dbReference>
<organism evidence="1 2">
    <name type="scientific">Actinomadura luteofluorescens</name>
    <dbReference type="NCBI Taxonomy" id="46163"/>
    <lineage>
        <taxon>Bacteria</taxon>
        <taxon>Bacillati</taxon>
        <taxon>Actinomycetota</taxon>
        <taxon>Actinomycetes</taxon>
        <taxon>Streptosporangiales</taxon>
        <taxon>Thermomonosporaceae</taxon>
        <taxon>Actinomadura</taxon>
    </lineage>
</organism>
<dbReference type="RefSeq" id="WP_179844465.1">
    <property type="nucleotide sequence ID" value="NZ_JACCBA010000001.1"/>
</dbReference>
<keyword evidence="2" id="KW-1185">Reference proteome</keyword>
<dbReference type="SUPFAM" id="SSF101908">
    <property type="entry name" value="Putative isomerase YbhE"/>
    <property type="match status" value="1"/>
</dbReference>
<dbReference type="EMBL" id="JACCBA010000001">
    <property type="protein sequence ID" value="NYD47383.1"/>
    <property type="molecule type" value="Genomic_DNA"/>
</dbReference>
<evidence type="ECO:0000313" key="1">
    <source>
        <dbReference type="EMBL" id="NYD47383.1"/>
    </source>
</evidence>
<sequence>MHDARDRVLAVAYGESGSDGEIKLWDLRTRTPLGIPLTGHRRTVPAMAFTPDGRSLVSVDSLGGFRTHAVGPERLRAELCETTGGLTKKEWKANIPDVPYRKTC</sequence>